<feature type="region of interest" description="Disordered" evidence="1">
    <location>
        <begin position="1"/>
        <end position="54"/>
    </location>
</feature>
<reference evidence="2 3" key="1">
    <citation type="journal article" date="2020" name="Nature">
        <title>Six reference-quality genomes reveal evolution of bat adaptations.</title>
        <authorList>
            <person name="Jebb D."/>
            <person name="Huang Z."/>
            <person name="Pippel M."/>
            <person name="Hughes G.M."/>
            <person name="Lavrichenko K."/>
            <person name="Devanna P."/>
            <person name="Winkler S."/>
            <person name="Jermiin L.S."/>
            <person name="Skirmuntt E.C."/>
            <person name="Katzourakis A."/>
            <person name="Burkitt-Gray L."/>
            <person name="Ray D.A."/>
            <person name="Sullivan K.A.M."/>
            <person name="Roscito J.G."/>
            <person name="Kirilenko B.M."/>
            <person name="Davalos L.M."/>
            <person name="Corthals A.P."/>
            <person name="Power M.L."/>
            <person name="Jones G."/>
            <person name="Ransome R.D."/>
            <person name="Dechmann D.K.N."/>
            <person name="Locatelli A.G."/>
            <person name="Puechmaille S.J."/>
            <person name="Fedrigo O."/>
            <person name="Jarvis E.D."/>
            <person name="Hiller M."/>
            <person name="Vernes S.C."/>
            <person name="Myers E.W."/>
            <person name="Teeling E.C."/>
        </authorList>
    </citation>
    <scope>NUCLEOTIDE SEQUENCE [LARGE SCALE GENOMIC DNA]</scope>
    <source>
        <strain evidence="2">MMolMol1</strain>
        <tissue evidence="2">Muscle</tissue>
    </source>
</reference>
<protein>
    <submittedName>
        <fullName evidence="2">Uncharacterized protein</fullName>
    </submittedName>
</protein>
<name>A0A7J8FAQ9_MOLMO</name>
<evidence type="ECO:0000313" key="3">
    <source>
        <dbReference type="Proteomes" id="UP000550707"/>
    </source>
</evidence>
<dbReference type="EMBL" id="JACASF010000012">
    <property type="protein sequence ID" value="KAF6444302.1"/>
    <property type="molecule type" value="Genomic_DNA"/>
</dbReference>
<dbReference type="InParanoid" id="A0A7J8FAQ9"/>
<sequence>MKTRRSLSQLASQSPARALPPRPPAPDPHDGPQSAAADTRHRPPPLTPADVGDGLSAAVGACAFPAAFAPPASGQTGGGKEAIVGDSFATSSSVLLGKQLLTTAQDSVLRTTTVTSLRLEGRRLPILALGSSPLTVKESRERLLNAHHRSAELRVGT</sequence>
<evidence type="ECO:0000256" key="1">
    <source>
        <dbReference type="SAM" id="MobiDB-lite"/>
    </source>
</evidence>
<dbReference type="AlphaFoldDB" id="A0A7J8FAQ9"/>
<organism evidence="2 3">
    <name type="scientific">Molossus molossus</name>
    <name type="common">Pallas' mastiff bat</name>
    <name type="synonym">Vespertilio molossus</name>
    <dbReference type="NCBI Taxonomy" id="27622"/>
    <lineage>
        <taxon>Eukaryota</taxon>
        <taxon>Metazoa</taxon>
        <taxon>Chordata</taxon>
        <taxon>Craniata</taxon>
        <taxon>Vertebrata</taxon>
        <taxon>Euteleostomi</taxon>
        <taxon>Mammalia</taxon>
        <taxon>Eutheria</taxon>
        <taxon>Laurasiatheria</taxon>
        <taxon>Chiroptera</taxon>
        <taxon>Yangochiroptera</taxon>
        <taxon>Molossidae</taxon>
        <taxon>Molossus</taxon>
    </lineage>
</organism>
<dbReference type="Proteomes" id="UP000550707">
    <property type="component" value="Unassembled WGS sequence"/>
</dbReference>
<proteinExistence type="predicted"/>
<accession>A0A7J8FAQ9</accession>
<keyword evidence="3" id="KW-1185">Reference proteome</keyword>
<gene>
    <name evidence="2" type="ORF">HJG59_008594</name>
</gene>
<comment type="caution">
    <text evidence="2">The sequence shown here is derived from an EMBL/GenBank/DDBJ whole genome shotgun (WGS) entry which is preliminary data.</text>
</comment>
<evidence type="ECO:0000313" key="2">
    <source>
        <dbReference type="EMBL" id="KAF6444302.1"/>
    </source>
</evidence>